<dbReference type="Pfam" id="PF00497">
    <property type="entry name" value="SBP_bac_3"/>
    <property type="match status" value="1"/>
</dbReference>
<dbReference type="Proteomes" id="UP000053060">
    <property type="component" value="Unassembled WGS sequence"/>
</dbReference>
<evidence type="ECO:0000313" key="5">
    <source>
        <dbReference type="Proteomes" id="UP000053060"/>
    </source>
</evidence>
<sequence length="310" mass="32801">MHTRRAASRATSWGRRRVRTLSRLAAGAAVLALATGCVVNTESTVPPGDRVTVEKVDAIASRLPPDIADGGTLEVGVNVPYAPNEFKDDDGTIVGFGVELVQALGDVLGLEAVLNEADFDRIIPAVQAGTFEMGSSSFTDTKEREESVDFVTYYSAGVQWAQRTGESVDPDNACGLRVAVQTTTIEDLEEVPAKSEECVARGLPPIDKVKYDSQDEAANALILGRVDALSADSPVTAYVIARSEGRLEPAGEVFDAAPYGFVVAKGSPFGPVLQQAVQYLIDSGAYDEITARWGMEDGAIITSQINGATS</sequence>
<name>A0A0V9UI75_9NOCA</name>
<dbReference type="InterPro" id="IPR001638">
    <property type="entry name" value="Solute-binding_3/MltF_N"/>
</dbReference>
<keyword evidence="1 2" id="KW-0732">Signal</keyword>
<dbReference type="PANTHER" id="PTHR35936:SF17">
    <property type="entry name" value="ARGININE-BINDING EXTRACELLULAR PROTEIN ARTP"/>
    <property type="match status" value="1"/>
</dbReference>
<feature type="signal peptide" evidence="2">
    <location>
        <begin position="1"/>
        <end position="34"/>
    </location>
</feature>
<organism evidence="4 5">
    <name type="scientific">Rhodococcus pyridinivorans KG-16</name>
    <dbReference type="NCBI Taxonomy" id="1441730"/>
    <lineage>
        <taxon>Bacteria</taxon>
        <taxon>Bacillati</taxon>
        <taxon>Actinomycetota</taxon>
        <taxon>Actinomycetes</taxon>
        <taxon>Mycobacteriales</taxon>
        <taxon>Nocardiaceae</taxon>
        <taxon>Rhodococcus</taxon>
    </lineage>
</organism>
<dbReference type="SUPFAM" id="SSF53850">
    <property type="entry name" value="Periplasmic binding protein-like II"/>
    <property type="match status" value="1"/>
</dbReference>
<evidence type="ECO:0000259" key="3">
    <source>
        <dbReference type="SMART" id="SM00062"/>
    </source>
</evidence>
<evidence type="ECO:0000256" key="2">
    <source>
        <dbReference type="SAM" id="SignalP"/>
    </source>
</evidence>
<dbReference type="PANTHER" id="PTHR35936">
    <property type="entry name" value="MEMBRANE-BOUND LYTIC MUREIN TRANSGLYCOSYLASE F"/>
    <property type="match status" value="1"/>
</dbReference>
<protein>
    <submittedName>
        <fullName evidence="4">ABC transporter substrate-binding protein</fullName>
    </submittedName>
</protein>
<feature type="chain" id="PRO_5006898461" evidence="2">
    <location>
        <begin position="35"/>
        <end position="310"/>
    </location>
</feature>
<evidence type="ECO:0000256" key="1">
    <source>
        <dbReference type="ARBA" id="ARBA00022729"/>
    </source>
</evidence>
<reference evidence="4 5" key="2">
    <citation type="journal article" date="2016" name="Genome Announc.">
        <title>Draft Genome Sequence of a Versatile Hydrocarbon-Degrading Bacterium, Rhodococcus pyridinivorans Strain KG-16, Collected from Oil Fields in India.</title>
        <authorList>
            <person name="Aggarwal R.K."/>
            <person name="Dawar C."/>
            <person name="Phanindranath R."/>
            <person name="Mutnuri L."/>
            <person name="Dayal A.M."/>
        </authorList>
    </citation>
    <scope>NUCLEOTIDE SEQUENCE [LARGE SCALE GENOMIC DNA]</scope>
    <source>
        <strain evidence="4 5">KG-16</strain>
    </source>
</reference>
<proteinExistence type="predicted"/>
<dbReference type="AlphaFoldDB" id="A0A0V9UI75"/>
<comment type="caution">
    <text evidence="4">The sequence shown here is derived from an EMBL/GenBank/DDBJ whole genome shotgun (WGS) entry which is preliminary data.</text>
</comment>
<accession>A0A0V9UI75</accession>
<evidence type="ECO:0000313" key="4">
    <source>
        <dbReference type="EMBL" id="KSZ57693.1"/>
    </source>
</evidence>
<feature type="domain" description="Solute-binding protein family 3/N-terminal" evidence="3">
    <location>
        <begin position="72"/>
        <end position="297"/>
    </location>
</feature>
<dbReference type="PATRIC" id="fig|1441730.3.peg.3595"/>
<dbReference type="EMBL" id="AZXY01000008">
    <property type="protein sequence ID" value="KSZ57693.1"/>
    <property type="molecule type" value="Genomic_DNA"/>
</dbReference>
<gene>
    <name evidence="4" type="ORF">Z045_17235</name>
</gene>
<dbReference type="CDD" id="cd01004">
    <property type="entry name" value="PBP2_MidA_like"/>
    <property type="match status" value="1"/>
</dbReference>
<dbReference type="Gene3D" id="3.40.190.10">
    <property type="entry name" value="Periplasmic binding protein-like II"/>
    <property type="match status" value="2"/>
</dbReference>
<reference evidence="5" key="1">
    <citation type="submission" date="2015-01" db="EMBL/GenBank/DDBJ databases">
        <title>Draft genome sequence of Rhodococcus pyridinivorans strain KG-16, a hydrocarbon-degrading bacterium.</title>
        <authorList>
            <person name="Aggarwal R.K."/>
            <person name="Dawar C."/>
        </authorList>
    </citation>
    <scope>NUCLEOTIDE SEQUENCE [LARGE SCALE GENOMIC DNA]</scope>
    <source>
        <strain evidence="5">KG-16</strain>
    </source>
</reference>
<dbReference type="SMART" id="SM00062">
    <property type="entry name" value="PBPb"/>
    <property type="match status" value="1"/>
</dbReference>